<dbReference type="PANTHER" id="PTHR32222:SF1">
    <property type="entry name" value="CENTROMERE PROTEIN U"/>
    <property type="match status" value="1"/>
</dbReference>
<dbReference type="EMBL" id="JAGXEW010000002">
    <property type="protein sequence ID" value="KAK1174837.1"/>
    <property type="molecule type" value="Genomic_DNA"/>
</dbReference>
<dbReference type="Pfam" id="PF13097">
    <property type="entry name" value="CENP-U"/>
    <property type="match status" value="1"/>
</dbReference>
<feature type="region of interest" description="Disordered" evidence="11">
    <location>
        <begin position="54"/>
        <end position="242"/>
    </location>
</feature>
<evidence type="ECO:0000256" key="7">
    <source>
        <dbReference type="ARBA" id="ARBA00023242"/>
    </source>
</evidence>
<gene>
    <name evidence="12" type="primary">CENPU</name>
    <name evidence="12" type="ORF">AOXY_G2427</name>
</gene>
<evidence type="ECO:0000256" key="6">
    <source>
        <dbReference type="ARBA" id="ARBA00023054"/>
    </source>
</evidence>
<organism evidence="12 13">
    <name type="scientific">Acipenser oxyrinchus oxyrinchus</name>
    <dbReference type="NCBI Taxonomy" id="40147"/>
    <lineage>
        <taxon>Eukaryota</taxon>
        <taxon>Metazoa</taxon>
        <taxon>Chordata</taxon>
        <taxon>Craniata</taxon>
        <taxon>Vertebrata</taxon>
        <taxon>Euteleostomi</taxon>
        <taxon>Actinopterygii</taxon>
        <taxon>Chondrostei</taxon>
        <taxon>Acipenseriformes</taxon>
        <taxon>Acipenseridae</taxon>
        <taxon>Acipenser</taxon>
    </lineage>
</organism>
<feature type="compositionally biased region" description="Basic residues" evidence="11">
    <location>
        <begin position="91"/>
        <end position="104"/>
    </location>
</feature>
<proteinExistence type="inferred from homology"/>
<protein>
    <recommendedName>
        <fullName evidence="4">Centromere protein U</fullName>
    </recommendedName>
    <alternativeName>
        <fullName evidence="9">MLF1-interacting protein</fullName>
    </alternativeName>
</protein>
<name>A0AAD8LU68_ACIOX</name>
<evidence type="ECO:0000256" key="4">
    <source>
        <dbReference type="ARBA" id="ARBA00016402"/>
    </source>
</evidence>
<reference evidence="12" key="1">
    <citation type="submission" date="2022-02" db="EMBL/GenBank/DDBJ databases">
        <title>Atlantic sturgeon de novo genome assembly.</title>
        <authorList>
            <person name="Stock M."/>
            <person name="Klopp C."/>
            <person name="Guiguen Y."/>
            <person name="Cabau C."/>
            <person name="Parinello H."/>
            <person name="Santidrian Yebra-Pimentel E."/>
            <person name="Kuhl H."/>
            <person name="Dirks R.P."/>
            <person name="Guessner J."/>
            <person name="Wuertz S."/>
            <person name="Du K."/>
            <person name="Schartl M."/>
        </authorList>
    </citation>
    <scope>NUCLEOTIDE SEQUENCE</scope>
    <source>
        <strain evidence="12">STURGEONOMICS-FGT-2020</strain>
        <tissue evidence="12">Whole blood</tissue>
    </source>
</reference>
<comment type="caution">
    <text evidence="12">The sequence shown here is derived from an EMBL/GenBank/DDBJ whole genome shotgun (WGS) entry which is preliminary data.</text>
</comment>
<evidence type="ECO:0000256" key="3">
    <source>
        <dbReference type="ARBA" id="ARBA00010440"/>
    </source>
</evidence>
<evidence type="ECO:0000256" key="5">
    <source>
        <dbReference type="ARBA" id="ARBA00022454"/>
    </source>
</evidence>
<evidence type="ECO:0000256" key="11">
    <source>
        <dbReference type="SAM" id="MobiDB-lite"/>
    </source>
</evidence>
<evidence type="ECO:0000313" key="13">
    <source>
        <dbReference type="Proteomes" id="UP001230051"/>
    </source>
</evidence>
<dbReference type="AlphaFoldDB" id="A0AAD8LU68"/>
<dbReference type="GO" id="GO:0005634">
    <property type="term" value="C:nucleus"/>
    <property type="evidence" value="ECO:0007669"/>
    <property type="project" value="UniProtKB-SubCell"/>
</dbReference>
<evidence type="ECO:0000256" key="2">
    <source>
        <dbReference type="ARBA" id="ARBA00004584"/>
    </source>
</evidence>
<keyword evidence="13" id="KW-1185">Reference proteome</keyword>
<evidence type="ECO:0000256" key="10">
    <source>
        <dbReference type="SAM" id="Coils"/>
    </source>
</evidence>
<dbReference type="GO" id="GO:0000775">
    <property type="term" value="C:chromosome, centromeric region"/>
    <property type="evidence" value="ECO:0007669"/>
    <property type="project" value="UniProtKB-SubCell"/>
</dbReference>
<comment type="similarity">
    <text evidence="3">Belongs to the CENP-U/AME1 family.</text>
</comment>
<evidence type="ECO:0000313" key="12">
    <source>
        <dbReference type="EMBL" id="KAK1174837.1"/>
    </source>
</evidence>
<feature type="non-terminal residue" evidence="12">
    <location>
        <position position="1"/>
    </location>
</feature>
<feature type="coiled-coil region" evidence="10">
    <location>
        <begin position="325"/>
        <end position="352"/>
    </location>
</feature>
<dbReference type="PANTHER" id="PTHR32222">
    <property type="entry name" value="CENTROMERE PROTEIN U"/>
    <property type="match status" value="1"/>
</dbReference>
<feature type="compositionally biased region" description="Basic and acidic residues" evidence="11">
    <location>
        <begin position="159"/>
        <end position="169"/>
    </location>
</feature>
<dbReference type="Proteomes" id="UP001230051">
    <property type="component" value="Unassembled WGS sequence"/>
</dbReference>
<accession>A0AAD8LU68</accession>
<comment type="subcellular location">
    <subcellularLocation>
        <location evidence="2">Chromosome</location>
        <location evidence="2">Centromere</location>
    </subcellularLocation>
    <subcellularLocation>
        <location evidence="1">Nucleus</location>
    </subcellularLocation>
</comment>
<evidence type="ECO:0000256" key="1">
    <source>
        <dbReference type="ARBA" id="ARBA00004123"/>
    </source>
</evidence>
<evidence type="ECO:0000256" key="9">
    <source>
        <dbReference type="ARBA" id="ARBA00031456"/>
    </source>
</evidence>
<keyword evidence="6 10" id="KW-0175">Coiled coil</keyword>
<dbReference type="InterPro" id="IPR025214">
    <property type="entry name" value="CENP-U"/>
</dbReference>
<sequence length="419" mass="47099">NSAVKKKAGYGKIPRNIQNEFESDTRNDIYYEIAPTQRFSETPHRVTDISSITKSSLLEEEDSNLYDNPLHSTALEDENGTQKNHETVSHNKPKKNKAVSKKNKGGTSKTMRPVAKTQKTTSRPLKRLSAMLEREDSSDLESEASINEADPVDSSQTDTTEKSEPEQSRAKAGIKSAAVSKPRTQRKRTQRLSPSVEESSDEEASDESSNPKNSSKPVGKKKKKPSSASSDEAGPSKQVKKSPKNITELDVVLDVFQGFVSEYKETVESSVCRNAIERLYNKVSDHLLETITEVKKCTELKKKNTKIVNAINKKRRHLIEVKSNLIKTEIHLKKVQKEYAELKDRYTDLKSGTTFLDDFKDLQMRYLEHRNNNPGEKETYGQSSLPSLLLEARGVLGAEEQLQNINFKLQQAIGNETKA</sequence>
<evidence type="ECO:0000256" key="8">
    <source>
        <dbReference type="ARBA" id="ARBA00023328"/>
    </source>
</evidence>
<feature type="compositionally biased region" description="Low complexity" evidence="11">
    <location>
        <begin position="207"/>
        <end position="217"/>
    </location>
</feature>
<keyword evidence="8" id="KW-0137">Centromere</keyword>
<keyword evidence="5" id="KW-0158">Chromosome</keyword>
<keyword evidence="7" id="KW-0539">Nucleus</keyword>